<name>A0A1R3IWV0_COCAP</name>
<dbReference type="Proteomes" id="UP000188268">
    <property type="component" value="Unassembled WGS sequence"/>
</dbReference>
<dbReference type="EMBL" id="AWWV01009320">
    <property type="protein sequence ID" value="OMO87068.1"/>
    <property type="molecule type" value="Genomic_DNA"/>
</dbReference>
<sequence length="44" mass="5203">MSRLFIELAKMDLEDIAPAPVPVPVEDKIERIRGRYRGLREEHR</sequence>
<accession>A0A1R3IWV0</accession>
<keyword evidence="2" id="KW-1185">Reference proteome</keyword>
<evidence type="ECO:0000313" key="1">
    <source>
        <dbReference type="EMBL" id="OMO87068.1"/>
    </source>
</evidence>
<dbReference type="AlphaFoldDB" id="A0A1R3IWV0"/>
<comment type="caution">
    <text evidence="1">The sequence shown here is derived from an EMBL/GenBank/DDBJ whole genome shotgun (WGS) entry which is preliminary data.</text>
</comment>
<proteinExistence type="predicted"/>
<organism evidence="1 2">
    <name type="scientific">Corchorus capsularis</name>
    <name type="common">Jute</name>
    <dbReference type="NCBI Taxonomy" id="210143"/>
    <lineage>
        <taxon>Eukaryota</taxon>
        <taxon>Viridiplantae</taxon>
        <taxon>Streptophyta</taxon>
        <taxon>Embryophyta</taxon>
        <taxon>Tracheophyta</taxon>
        <taxon>Spermatophyta</taxon>
        <taxon>Magnoliopsida</taxon>
        <taxon>eudicotyledons</taxon>
        <taxon>Gunneridae</taxon>
        <taxon>Pentapetalae</taxon>
        <taxon>rosids</taxon>
        <taxon>malvids</taxon>
        <taxon>Malvales</taxon>
        <taxon>Malvaceae</taxon>
        <taxon>Grewioideae</taxon>
        <taxon>Apeibeae</taxon>
        <taxon>Corchorus</taxon>
    </lineage>
</organism>
<protein>
    <submittedName>
        <fullName evidence="1">Uncharacterized protein</fullName>
    </submittedName>
</protein>
<gene>
    <name evidence="1" type="ORF">CCACVL1_09277</name>
</gene>
<evidence type="ECO:0000313" key="2">
    <source>
        <dbReference type="Proteomes" id="UP000188268"/>
    </source>
</evidence>
<reference evidence="1 2" key="1">
    <citation type="submission" date="2013-09" db="EMBL/GenBank/DDBJ databases">
        <title>Corchorus capsularis genome sequencing.</title>
        <authorList>
            <person name="Alam M."/>
            <person name="Haque M.S."/>
            <person name="Islam M.S."/>
            <person name="Emdad E.M."/>
            <person name="Islam M.M."/>
            <person name="Ahmed B."/>
            <person name="Halim A."/>
            <person name="Hossen Q.M.M."/>
            <person name="Hossain M.Z."/>
            <person name="Ahmed R."/>
            <person name="Khan M.M."/>
            <person name="Islam R."/>
            <person name="Rashid M.M."/>
            <person name="Khan S.A."/>
            <person name="Rahman M.S."/>
            <person name="Alam M."/>
        </authorList>
    </citation>
    <scope>NUCLEOTIDE SEQUENCE [LARGE SCALE GENOMIC DNA]</scope>
    <source>
        <strain evidence="2">cv. CVL-1</strain>
        <tissue evidence="1">Whole seedling</tissue>
    </source>
</reference>
<dbReference type="Gramene" id="OMO87068">
    <property type="protein sequence ID" value="OMO87068"/>
    <property type="gene ID" value="CCACVL1_09277"/>
</dbReference>